<dbReference type="RefSeq" id="WP_259086874.1">
    <property type="nucleotide sequence ID" value="NZ_BAAAZC010000031.1"/>
</dbReference>
<protein>
    <submittedName>
        <fullName evidence="1">Uncharacterized protein</fullName>
    </submittedName>
</protein>
<dbReference type="Proteomes" id="UP001500742">
    <property type="component" value="Unassembled WGS sequence"/>
</dbReference>
<dbReference type="EMBL" id="BAAAZC010000031">
    <property type="protein sequence ID" value="GAA3989818.1"/>
    <property type="molecule type" value="Genomic_DNA"/>
</dbReference>
<proteinExistence type="predicted"/>
<keyword evidence="2" id="KW-1185">Reference proteome</keyword>
<evidence type="ECO:0000313" key="1">
    <source>
        <dbReference type="EMBL" id="GAA3989818.1"/>
    </source>
</evidence>
<sequence length="189" mass="21875">MKTIELHIYLFPELSEEAQERALDDQRFTNVDSFWWDNIYEDARQIGLKIKGFELENGYYCNGEFTENACFCAGKILDSHGESTETYQIALSFRTERDRIIADWPKDEHGELASTGDLDSELDRVEDDFLTAIRWAYHSLLIQEYNFLTGDKAITETFEAQDCHFTADGRIATRLEKLANVPAQNQEQP</sequence>
<accession>A0ABP7QY48</accession>
<organism evidence="1 2">
    <name type="scientific">Mucilaginibacter dorajii</name>
    <dbReference type="NCBI Taxonomy" id="692994"/>
    <lineage>
        <taxon>Bacteria</taxon>
        <taxon>Pseudomonadati</taxon>
        <taxon>Bacteroidota</taxon>
        <taxon>Sphingobacteriia</taxon>
        <taxon>Sphingobacteriales</taxon>
        <taxon>Sphingobacteriaceae</taxon>
        <taxon>Mucilaginibacter</taxon>
    </lineage>
</organism>
<evidence type="ECO:0000313" key="2">
    <source>
        <dbReference type="Proteomes" id="UP001500742"/>
    </source>
</evidence>
<gene>
    <name evidence="1" type="ORF">GCM10022210_49000</name>
</gene>
<comment type="caution">
    <text evidence="1">The sequence shown here is derived from an EMBL/GenBank/DDBJ whole genome shotgun (WGS) entry which is preliminary data.</text>
</comment>
<name>A0ABP7QY48_9SPHI</name>
<reference evidence="2" key="1">
    <citation type="journal article" date="2019" name="Int. J. Syst. Evol. Microbiol.">
        <title>The Global Catalogue of Microorganisms (GCM) 10K type strain sequencing project: providing services to taxonomists for standard genome sequencing and annotation.</title>
        <authorList>
            <consortium name="The Broad Institute Genomics Platform"/>
            <consortium name="The Broad Institute Genome Sequencing Center for Infectious Disease"/>
            <person name="Wu L."/>
            <person name="Ma J."/>
        </authorList>
    </citation>
    <scope>NUCLEOTIDE SEQUENCE [LARGE SCALE GENOMIC DNA]</scope>
    <source>
        <strain evidence="2">JCM 16601</strain>
    </source>
</reference>